<dbReference type="Gene3D" id="1.10.287.130">
    <property type="match status" value="1"/>
</dbReference>
<comment type="subcellular location">
    <subcellularLocation>
        <location evidence="2">Membrane</location>
    </subcellularLocation>
</comment>
<gene>
    <name evidence="10" type="ORF">IAC96_08930</name>
</gene>
<dbReference type="Gene3D" id="3.30.565.10">
    <property type="entry name" value="Histidine kinase-like ATPase, C-terminal domain"/>
    <property type="match status" value="1"/>
</dbReference>
<keyword evidence="5" id="KW-0808">Transferase</keyword>
<keyword evidence="8" id="KW-0472">Membrane</keyword>
<dbReference type="InterPro" id="IPR036890">
    <property type="entry name" value="HATPase_C_sf"/>
</dbReference>
<dbReference type="PANTHER" id="PTHR45453:SF1">
    <property type="entry name" value="PHOSPHATE REGULON SENSOR PROTEIN PHOR"/>
    <property type="match status" value="1"/>
</dbReference>
<evidence type="ECO:0000256" key="1">
    <source>
        <dbReference type="ARBA" id="ARBA00000085"/>
    </source>
</evidence>
<dbReference type="PRINTS" id="PR00344">
    <property type="entry name" value="BCTRLSENSOR"/>
</dbReference>
<evidence type="ECO:0000256" key="6">
    <source>
        <dbReference type="ARBA" id="ARBA00022777"/>
    </source>
</evidence>
<dbReference type="AlphaFoldDB" id="A0A9D1EEZ3"/>
<dbReference type="Proteomes" id="UP000824201">
    <property type="component" value="Unassembled WGS sequence"/>
</dbReference>
<evidence type="ECO:0000256" key="2">
    <source>
        <dbReference type="ARBA" id="ARBA00004370"/>
    </source>
</evidence>
<dbReference type="InterPro" id="IPR050351">
    <property type="entry name" value="BphY/WalK/GraS-like"/>
</dbReference>
<evidence type="ECO:0000256" key="4">
    <source>
        <dbReference type="ARBA" id="ARBA00022553"/>
    </source>
</evidence>
<dbReference type="GO" id="GO:0016036">
    <property type="term" value="P:cellular response to phosphate starvation"/>
    <property type="evidence" value="ECO:0007669"/>
    <property type="project" value="TreeGrafter"/>
</dbReference>
<evidence type="ECO:0000256" key="7">
    <source>
        <dbReference type="ARBA" id="ARBA00023012"/>
    </source>
</evidence>
<protein>
    <recommendedName>
        <fullName evidence="3">histidine kinase</fullName>
        <ecNumber evidence="3">2.7.13.3</ecNumber>
    </recommendedName>
</protein>
<dbReference type="SUPFAM" id="SSF55874">
    <property type="entry name" value="ATPase domain of HSP90 chaperone/DNA topoisomerase II/histidine kinase"/>
    <property type="match status" value="1"/>
</dbReference>
<evidence type="ECO:0000259" key="9">
    <source>
        <dbReference type="PROSITE" id="PS50109"/>
    </source>
</evidence>
<evidence type="ECO:0000313" key="10">
    <source>
        <dbReference type="EMBL" id="HIR89059.1"/>
    </source>
</evidence>
<comment type="caution">
    <text evidence="10">The sequence shown here is derived from an EMBL/GenBank/DDBJ whole genome shotgun (WGS) entry which is preliminary data.</text>
</comment>
<dbReference type="GO" id="GO:0000155">
    <property type="term" value="F:phosphorelay sensor kinase activity"/>
    <property type="evidence" value="ECO:0007669"/>
    <property type="project" value="TreeGrafter"/>
</dbReference>
<dbReference type="SMART" id="SM00387">
    <property type="entry name" value="HATPase_c"/>
    <property type="match status" value="1"/>
</dbReference>
<evidence type="ECO:0000256" key="8">
    <source>
        <dbReference type="SAM" id="Phobius"/>
    </source>
</evidence>
<dbReference type="InterPro" id="IPR004358">
    <property type="entry name" value="Sig_transdc_His_kin-like_C"/>
</dbReference>
<dbReference type="EMBL" id="DVHN01000116">
    <property type="protein sequence ID" value="HIR89059.1"/>
    <property type="molecule type" value="Genomic_DNA"/>
</dbReference>
<keyword evidence="8" id="KW-1133">Transmembrane helix</keyword>
<feature type="transmembrane region" description="Helical" evidence="8">
    <location>
        <begin position="35"/>
        <end position="52"/>
    </location>
</feature>
<keyword evidence="4" id="KW-0597">Phosphoprotein</keyword>
<feature type="transmembrane region" description="Helical" evidence="8">
    <location>
        <begin position="12"/>
        <end position="29"/>
    </location>
</feature>
<keyword evidence="6 10" id="KW-0418">Kinase</keyword>
<dbReference type="Pfam" id="PF02518">
    <property type="entry name" value="HATPase_c"/>
    <property type="match status" value="1"/>
</dbReference>
<sequence length="336" mass="38668">MKRLLNKRKWMLAAIAFVEIVVLFLVLILTKNMTVFRIMLVGGLIVIGLALYQNRVNEDYLTETMQELSNLIAQITSQKDAVLSINSKDTLMEKLQSQIRKLASILRTQKRYGNGNETTVILADLSEQLKTAATELQMYSEFLQEPDLLEEEREEYMEIMEKTIHKFTFSAESMIKMSRLETGLIQLHPKLTDLKETIVDAVMKMHYPAKLRHIEIIWDEPKKEINAIHDPYWTVEAIGDILDNAIKYSPQGSQIIVSLNVYKRFARIDIQDQGKGVPEEEQAKIFQMFYRGSNIKEEGTGIGLYLCRKVIMDQNGYVDVESNQNGSKFSIFLPCD</sequence>
<comment type="catalytic activity">
    <reaction evidence="1">
        <text>ATP + protein L-histidine = ADP + protein N-phospho-L-histidine.</text>
        <dbReference type="EC" id="2.7.13.3"/>
    </reaction>
</comment>
<name>A0A9D1EEZ3_9FIRM</name>
<dbReference type="GO" id="GO:0005886">
    <property type="term" value="C:plasma membrane"/>
    <property type="evidence" value="ECO:0007669"/>
    <property type="project" value="TreeGrafter"/>
</dbReference>
<reference evidence="10" key="2">
    <citation type="journal article" date="2021" name="PeerJ">
        <title>Extensive microbial diversity within the chicken gut microbiome revealed by metagenomics and culture.</title>
        <authorList>
            <person name="Gilroy R."/>
            <person name="Ravi A."/>
            <person name="Getino M."/>
            <person name="Pursley I."/>
            <person name="Horton D.L."/>
            <person name="Alikhan N.F."/>
            <person name="Baker D."/>
            <person name="Gharbi K."/>
            <person name="Hall N."/>
            <person name="Watson M."/>
            <person name="Adriaenssens E.M."/>
            <person name="Foster-Nyarko E."/>
            <person name="Jarju S."/>
            <person name="Secka A."/>
            <person name="Antonio M."/>
            <person name="Oren A."/>
            <person name="Chaudhuri R.R."/>
            <person name="La Ragione R."/>
            <person name="Hildebrand F."/>
            <person name="Pallen M.J."/>
        </authorList>
    </citation>
    <scope>NUCLEOTIDE SEQUENCE</scope>
    <source>
        <strain evidence="10">ChiW13-3771</strain>
    </source>
</reference>
<keyword evidence="7" id="KW-0902">Two-component regulatory system</keyword>
<dbReference type="PROSITE" id="PS50109">
    <property type="entry name" value="HIS_KIN"/>
    <property type="match status" value="1"/>
</dbReference>
<dbReference type="InterPro" id="IPR003594">
    <property type="entry name" value="HATPase_dom"/>
</dbReference>
<accession>A0A9D1EEZ3</accession>
<dbReference type="PANTHER" id="PTHR45453">
    <property type="entry name" value="PHOSPHATE REGULON SENSOR PROTEIN PHOR"/>
    <property type="match status" value="1"/>
</dbReference>
<dbReference type="InterPro" id="IPR005467">
    <property type="entry name" value="His_kinase_dom"/>
</dbReference>
<evidence type="ECO:0000313" key="11">
    <source>
        <dbReference type="Proteomes" id="UP000824201"/>
    </source>
</evidence>
<organism evidence="10 11">
    <name type="scientific">Candidatus Fimimorpha faecalis</name>
    <dbReference type="NCBI Taxonomy" id="2840824"/>
    <lineage>
        <taxon>Bacteria</taxon>
        <taxon>Bacillati</taxon>
        <taxon>Bacillota</taxon>
        <taxon>Clostridia</taxon>
        <taxon>Eubacteriales</taxon>
        <taxon>Candidatus Fimimorpha</taxon>
    </lineage>
</organism>
<proteinExistence type="predicted"/>
<dbReference type="GO" id="GO:0004721">
    <property type="term" value="F:phosphoprotein phosphatase activity"/>
    <property type="evidence" value="ECO:0007669"/>
    <property type="project" value="TreeGrafter"/>
</dbReference>
<reference evidence="10" key="1">
    <citation type="submission" date="2020-10" db="EMBL/GenBank/DDBJ databases">
        <authorList>
            <person name="Gilroy R."/>
        </authorList>
    </citation>
    <scope>NUCLEOTIDE SEQUENCE</scope>
    <source>
        <strain evidence="10">ChiW13-3771</strain>
    </source>
</reference>
<feature type="domain" description="Histidine kinase" evidence="9">
    <location>
        <begin position="124"/>
        <end position="336"/>
    </location>
</feature>
<keyword evidence="8" id="KW-0812">Transmembrane</keyword>
<evidence type="ECO:0000256" key="3">
    <source>
        <dbReference type="ARBA" id="ARBA00012438"/>
    </source>
</evidence>
<dbReference type="EC" id="2.7.13.3" evidence="3"/>
<evidence type="ECO:0000256" key="5">
    <source>
        <dbReference type="ARBA" id="ARBA00022679"/>
    </source>
</evidence>